<feature type="compositionally biased region" description="Basic and acidic residues" evidence="1">
    <location>
        <begin position="60"/>
        <end position="79"/>
    </location>
</feature>
<dbReference type="EMBL" id="OC915825">
    <property type="protein sequence ID" value="CAD7642103.1"/>
    <property type="molecule type" value="Genomic_DNA"/>
</dbReference>
<dbReference type="EMBL" id="CAJPVJ010001000">
    <property type="protein sequence ID" value="CAG2163852.1"/>
    <property type="molecule type" value="Genomic_DNA"/>
</dbReference>
<protein>
    <submittedName>
        <fullName evidence="2">Uncharacterized protein</fullName>
    </submittedName>
</protein>
<sequence length="85" mass="9413">MTCRRSTAPSHCGPFDTKVVMRYVIVCQRMVIATTATAIATHSPRISSPMDSQSIITQAIRDDTKDIQTEGIHDYRPDSQETGQS</sequence>
<evidence type="ECO:0000313" key="2">
    <source>
        <dbReference type="EMBL" id="CAD7642103.1"/>
    </source>
</evidence>
<reference evidence="2" key="1">
    <citation type="submission" date="2020-11" db="EMBL/GenBank/DDBJ databases">
        <authorList>
            <person name="Tran Van P."/>
        </authorList>
    </citation>
    <scope>NUCLEOTIDE SEQUENCE</scope>
</reference>
<feature type="compositionally biased region" description="Polar residues" evidence="1">
    <location>
        <begin position="44"/>
        <end position="57"/>
    </location>
</feature>
<dbReference type="AlphaFoldDB" id="A0A7R9LJI1"/>
<name>A0A7R9LJI1_9ACAR</name>
<proteinExistence type="predicted"/>
<keyword evidence="3" id="KW-1185">Reference proteome</keyword>
<gene>
    <name evidence="2" type="ORF">ONB1V03_LOCUS3416</name>
</gene>
<dbReference type="Proteomes" id="UP000728032">
    <property type="component" value="Unassembled WGS sequence"/>
</dbReference>
<organism evidence="2">
    <name type="scientific">Oppiella nova</name>
    <dbReference type="NCBI Taxonomy" id="334625"/>
    <lineage>
        <taxon>Eukaryota</taxon>
        <taxon>Metazoa</taxon>
        <taxon>Ecdysozoa</taxon>
        <taxon>Arthropoda</taxon>
        <taxon>Chelicerata</taxon>
        <taxon>Arachnida</taxon>
        <taxon>Acari</taxon>
        <taxon>Acariformes</taxon>
        <taxon>Sarcoptiformes</taxon>
        <taxon>Oribatida</taxon>
        <taxon>Brachypylina</taxon>
        <taxon>Oppioidea</taxon>
        <taxon>Oppiidae</taxon>
        <taxon>Oppiella</taxon>
    </lineage>
</organism>
<evidence type="ECO:0000313" key="3">
    <source>
        <dbReference type="Proteomes" id="UP000728032"/>
    </source>
</evidence>
<feature type="region of interest" description="Disordered" evidence="1">
    <location>
        <begin position="44"/>
        <end position="85"/>
    </location>
</feature>
<evidence type="ECO:0000256" key="1">
    <source>
        <dbReference type="SAM" id="MobiDB-lite"/>
    </source>
</evidence>
<accession>A0A7R9LJI1</accession>